<keyword evidence="2" id="KW-1185">Reference proteome</keyword>
<reference evidence="1" key="1">
    <citation type="submission" date="2020-10" db="EMBL/GenBank/DDBJ databases">
        <title>The Isolation and Genome Sequence of a Novel Cyanophage S-H38 from the Yellow Sea, China.</title>
        <authorList>
            <person name="Jiang T."/>
        </authorList>
    </citation>
    <scope>NUCLEOTIDE SEQUENCE</scope>
</reference>
<organism evidence="1 2">
    <name type="scientific">Synechococcus phage S-H38</name>
    <dbReference type="NCBI Taxonomy" id="2783673"/>
    <lineage>
        <taxon>Viruses</taxon>
        <taxon>Duplodnaviria</taxon>
        <taxon>Heunggongvirae</taxon>
        <taxon>Uroviricota</taxon>
        <taxon>Caudoviricetes</taxon>
        <taxon>Pantevenvirales</taxon>
        <taxon>Kyanoviridae</taxon>
        <taxon>Yellowseavirus</taxon>
        <taxon>Yellowseavirus thirtyeight</taxon>
    </lineage>
</organism>
<evidence type="ECO:0000313" key="2">
    <source>
        <dbReference type="Proteomes" id="UP000663144"/>
    </source>
</evidence>
<dbReference type="GeneID" id="77946636"/>
<dbReference type="RefSeq" id="YP_010670431.1">
    <property type="nucleotide sequence ID" value="NC_070964.1"/>
</dbReference>
<sequence>MKDFICAYFGKDWTITARGFGSLREAESHGKFMMPMAGCFGFAVISEDKDAWIVFDQFSMLSGKETITQDKLNNTFAVSF</sequence>
<evidence type="ECO:0000313" key="1">
    <source>
        <dbReference type="EMBL" id="QPB07940.1"/>
    </source>
</evidence>
<proteinExistence type="predicted"/>
<dbReference type="Proteomes" id="UP000663144">
    <property type="component" value="Segment"/>
</dbReference>
<dbReference type="EMBL" id="MW117965">
    <property type="protein sequence ID" value="QPB07940.1"/>
    <property type="molecule type" value="Genomic_DNA"/>
</dbReference>
<accession>A0A873WA30</accession>
<protein>
    <submittedName>
        <fullName evidence="1">Uncharacterized protein</fullName>
    </submittedName>
</protein>
<name>A0A873WA30_9CAUD</name>
<dbReference type="KEGG" id="vg:77946636"/>